<name>A0A9N8D7Q7_9STRA</name>
<dbReference type="PANTHER" id="PTHR22937">
    <property type="entry name" value="E3 UBIQUITIN-PROTEIN LIGASE RNF165"/>
    <property type="match status" value="1"/>
</dbReference>
<keyword evidence="5 8" id="KW-0863">Zinc-finger</keyword>
<dbReference type="AlphaFoldDB" id="A0A9N8D7Q7"/>
<dbReference type="InterPro" id="IPR045191">
    <property type="entry name" value="MBR1/2-like"/>
</dbReference>
<feature type="compositionally biased region" description="Polar residues" evidence="9">
    <location>
        <begin position="323"/>
        <end position="332"/>
    </location>
</feature>
<dbReference type="GO" id="GO:0061630">
    <property type="term" value="F:ubiquitin protein ligase activity"/>
    <property type="evidence" value="ECO:0007669"/>
    <property type="project" value="UniProtKB-EC"/>
</dbReference>
<proteinExistence type="predicted"/>
<evidence type="ECO:0000256" key="8">
    <source>
        <dbReference type="PROSITE-ProRule" id="PRU00175"/>
    </source>
</evidence>
<protein>
    <recommendedName>
        <fullName evidence="2">RING-type E3 ubiquitin transferase</fullName>
        <ecNumber evidence="2">2.3.2.27</ecNumber>
    </recommendedName>
</protein>
<feature type="region of interest" description="Disordered" evidence="9">
    <location>
        <begin position="68"/>
        <end position="123"/>
    </location>
</feature>
<dbReference type="SUPFAM" id="SSF57850">
    <property type="entry name" value="RING/U-box"/>
    <property type="match status" value="1"/>
</dbReference>
<dbReference type="EMBL" id="CAICTM010000031">
    <property type="protein sequence ID" value="CAB9498107.1"/>
    <property type="molecule type" value="Genomic_DNA"/>
</dbReference>
<dbReference type="Pfam" id="PF13639">
    <property type="entry name" value="zf-RING_2"/>
    <property type="match status" value="1"/>
</dbReference>
<dbReference type="SMART" id="SM00184">
    <property type="entry name" value="RING"/>
    <property type="match status" value="1"/>
</dbReference>
<keyword evidence="6" id="KW-0833">Ubl conjugation pathway</keyword>
<organism evidence="12 13">
    <name type="scientific">Seminavis robusta</name>
    <dbReference type="NCBI Taxonomy" id="568900"/>
    <lineage>
        <taxon>Eukaryota</taxon>
        <taxon>Sar</taxon>
        <taxon>Stramenopiles</taxon>
        <taxon>Ochrophyta</taxon>
        <taxon>Bacillariophyta</taxon>
        <taxon>Bacillariophyceae</taxon>
        <taxon>Bacillariophycidae</taxon>
        <taxon>Naviculales</taxon>
        <taxon>Naviculaceae</taxon>
        <taxon>Seminavis</taxon>
    </lineage>
</organism>
<comment type="caution">
    <text evidence="12">The sequence shown here is derived from an EMBL/GenBank/DDBJ whole genome shotgun (WGS) entry which is preliminary data.</text>
</comment>
<evidence type="ECO:0000256" key="6">
    <source>
        <dbReference type="ARBA" id="ARBA00022786"/>
    </source>
</evidence>
<dbReference type="EC" id="2.3.2.27" evidence="2"/>
<keyword evidence="13" id="KW-1185">Reference proteome</keyword>
<dbReference type="Proteomes" id="UP001153069">
    <property type="component" value="Unassembled WGS sequence"/>
</dbReference>
<evidence type="ECO:0000256" key="4">
    <source>
        <dbReference type="ARBA" id="ARBA00022723"/>
    </source>
</evidence>
<evidence type="ECO:0000259" key="11">
    <source>
        <dbReference type="PROSITE" id="PS50089"/>
    </source>
</evidence>
<comment type="catalytic activity">
    <reaction evidence="1">
        <text>S-ubiquitinyl-[E2 ubiquitin-conjugating enzyme]-L-cysteine + [acceptor protein]-L-lysine = [E2 ubiquitin-conjugating enzyme]-L-cysteine + N(6)-ubiquitinyl-[acceptor protein]-L-lysine.</text>
        <dbReference type="EC" id="2.3.2.27"/>
    </reaction>
</comment>
<sequence length="341" mass="37369">MSKTAWLVCVVALLRAVGAQTIARVCPIPENSPRIAVGRYGDERDDGNVIVDASEIIQINFTTTQTISSSSGGVRRQLPSSKNPMPAIFIPGQKQRRVSDEEESYPNTTADGGGSSSSSSIQGSSNTVLIHQCPCALGHFCPVELDTCGVAASNHELIGCFANSNETTFLRNGWPFFLVFQCTIVFAFLFTEKGTRARHYILLISCQPNINERLVDRFLEIIRANPDTDNIQQQQGVEPQQVPTELVLRTTTFESKSDLDEDACCTICLAALAEGDRVGNLSCNHKFHVDCLRQWLLLRNVCPLCQTANAATPRYAQTEEGNETASTTNSDSSHAENRHNQ</sequence>
<accession>A0A9N8D7Q7</accession>
<evidence type="ECO:0000256" key="9">
    <source>
        <dbReference type="SAM" id="MobiDB-lite"/>
    </source>
</evidence>
<dbReference type="OrthoDB" id="48923at2759"/>
<evidence type="ECO:0000313" key="13">
    <source>
        <dbReference type="Proteomes" id="UP001153069"/>
    </source>
</evidence>
<dbReference type="InterPro" id="IPR001841">
    <property type="entry name" value="Znf_RING"/>
</dbReference>
<feature type="region of interest" description="Disordered" evidence="9">
    <location>
        <begin position="315"/>
        <end position="341"/>
    </location>
</feature>
<keyword evidence="4" id="KW-0479">Metal-binding</keyword>
<dbReference type="GO" id="GO:0008270">
    <property type="term" value="F:zinc ion binding"/>
    <property type="evidence" value="ECO:0007669"/>
    <property type="project" value="UniProtKB-KW"/>
</dbReference>
<feature type="chain" id="PRO_5040124528" description="RING-type E3 ubiquitin transferase" evidence="10">
    <location>
        <begin position="20"/>
        <end position="341"/>
    </location>
</feature>
<reference evidence="12" key="1">
    <citation type="submission" date="2020-06" db="EMBL/GenBank/DDBJ databases">
        <authorList>
            <consortium name="Plant Systems Biology data submission"/>
        </authorList>
    </citation>
    <scope>NUCLEOTIDE SEQUENCE</scope>
    <source>
        <strain evidence="12">D6</strain>
    </source>
</reference>
<keyword evidence="7" id="KW-0862">Zinc</keyword>
<evidence type="ECO:0000313" key="12">
    <source>
        <dbReference type="EMBL" id="CAB9498107.1"/>
    </source>
</evidence>
<keyword evidence="3" id="KW-0808">Transferase</keyword>
<gene>
    <name evidence="12" type="ORF">SEMRO_31_G020470.1</name>
</gene>
<evidence type="ECO:0000256" key="2">
    <source>
        <dbReference type="ARBA" id="ARBA00012483"/>
    </source>
</evidence>
<feature type="signal peptide" evidence="10">
    <location>
        <begin position="1"/>
        <end position="19"/>
    </location>
</feature>
<evidence type="ECO:0000256" key="10">
    <source>
        <dbReference type="SAM" id="SignalP"/>
    </source>
</evidence>
<evidence type="ECO:0000256" key="3">
    <source>
        <dbReference type="ARBA" id="ARBA00022679"/>
    </source>
</evidence>
<feature type="domain" description="RING-type" evidence="11">
    <location>
        <begin position="265"/>
        <end position="306"/>
    </location>
</feature>
<dbReference type="Gene3D" id="3.30.40.10">
    <property type="entry name" value="Zinc/RING finger domain, C3HC4 (zinc finger)"/>
    <property type="match status" value="1"/>
</dbReference>
<dbReference type="PROSITE" id="PS50089">
    <property type="entry name" value="ZF_RING_2"/>
    <property type="match status" value="1"/>
</dbReference>
<evidence type="ECO:0000256" key="1">
    <source>
        <dbReference type="ARBA" id="ARBA00000900"/>
    </source>
</evidence>
<keyword evidence="10" id="KW-0732">Signal</keyword>
<dbReference type="InterPro" id="IPR013083">
    <property type="entry name" value="Znf_RING/FYVE/PHD"/>
</dbReference>
<evidence type="ECO:0000256" key="5">
    <source>
        <dbReference type="ARBA" id="ARBA00022771"/>
    </source>
</evidence>
<dbReference type="PANTHER" id="PTHR22937:SF65">
    <property type="entry name" value="E3 UBIQUITIN-PROTEIN LIGASE ARK2C"/>
    <property type="match status" value="1"/>
</dbReference>
<evidence type="ECO:0000256" key="7">
    <source>
        <dbReference type="ARBA" id="ARBA00022833"/>
    </source>
</evidence>